<gene>
    <name evidence="1" type="primary">Contig330.g362</name>
    <name evidence="1" type="ORF">STYLEM_11871</name>
</gene>
<name>A0A078ALT2_STYLE</name>
<organism evidence="1 2">
    <name type="scientific">Stylonychia lemnae</name>
    <name type="common">Ciliate</name>
    <dbReference type="NCBI Taxonomy" id="5949"/>
    <lineage>
        <taxon>Eukaryota</taxon>
        <taxon>Sar</taxon>
        <taxon>Alveolata</taxon>
        <taxon>Ciliophora</taxon>
        <taxon>Intramacronucleata</taxon>
        <taxon>Spirotrichea</taxon>
        <taxon>Stichotrichia</taxon>
        <taxon>Sporadotrichida</taxon>
        <taxon>Oxytrichidae</taxon>
        <taxon>Stylonychinae</taxon>
        <taxon>Stylonychia</taxon>
    </lineage>
</organism>
<dbReference type="EMBL" id="CCKQ01011294">
    <property type="protein sequence ID" value="CDW82836.1"/>
    <property type="molecule type" value="Genomic_DNA"/>
</dbReference>
<proteinExistence type="predicted"/>
<sequence>MCDKNSLVGGFPISIQSNQTVCPACQLEYQIPCQPLITQIIETQQIQAPHHQENKASTNYFQTFRMTQQLKDYITVNQCIIQLRCCQFQASKKVFTSHFPDFCQINLNHSPTRKYIKQEQQKRIDFPIDFKLDEFQFNSENTLQIQIDKDEIDGCFYYFGLFVVKYYSAEQILASISQDQSAIKNFKECYDSIKRPKQEEDCDEMQSIQLAHSQEEILKFLLRVNINQVIIMYLT</sequence>
<protein>
    <submittedName>
        <fullName evidence="1">Uncharacterized protein</fullName>
    </submittedName>
</protein>
<dbReference type="AlphaFoldDB" id="A0A078ALT2"/>
<accession>A0A078ALT2</accession>
<evidence type="ECO:0000313" key="2">
    <source>
        <dbReference type="Proteomes" id="UP000039865"/>
    </source>
</evidence>
<dbReference type="Proteomes" id="UP000039865">
    <property type="component" value="Unassembled WGS sequence"/>
</dbReference>
<keyword evidence="2" id="KW-1185">Reference proteome</keyword>
<evidence type="ECO:0000313" key="1">
    <source>
        <dbReference type="EMBL" id="CDW82836.1"/>
    </source>
</evidence>
<reference evidence="1 2" key="1">
    <citation type="submission" date="2014-06" db="EMBL/GenBank/DDBJ databases">
        <authorList>
            <person name="Swart Estienne"/>
        </authorList>
    </citation>
    <scope>NUCLEOTIDE SEQUENCE [LARGE SCALE GENOMIC DNA]</scope>
    <source>
        <strain evidence="1 2">130c</strain>
    </source>
</reference>
<dbReference type="InParanoid" id="A0A078ALT2"/>